<dbReference type="Proteomes" id="UP000887013">
    <property type="component" value="Unassembled WGS sequence"/>
</dbReference>
<protein>
    <submittedName>
        <fullName evidence="1">Uncharacterized protein</fullName>
    </submittedName>
</protein>
<dbReference type="EMBL" id="BMAW01011221">
    <property type="protein sequence ID" value="GFT22559.1"/>
    <property type="molecule type" value="Genomic_DNA"/>
</dbReference>
<sequence length="76" mass="8450">MNRENESNTYCIGKRHVVTILGFLLCALLNANRLVLGVAIVAMVKHHHTNETVLRNTSELSCPLLLTSANTSFKQE</sequence>
<feature type="non-terminal residue" evidence="1">
    <location>
        <position position="76"/>
    </location>
</feature>
<name>A0A8X6NN40_NEPPI</name>
<organism evidence="1 2">
    <name type="scientific">Nephila pilipes</name>
    <name type="common">Giant wood spider</name>
    <name type="synonym">Nephila maculata</name>
    <dbReference type="NCBI Taxonomy" id="299642"/>
    <lineage>
        <taxon>Eukaryota</taxon>
        <taxon>Metazoa</taxon>
        <taxon>Ecdysozoa</taxon>
        <taxon>Arthropoda</taxon>
        <taxon>Chelicerata</taxon>
        <taxon>Arachnida</taxon>
        <taxon>Araneae</taxon>
        <taxon>Araneomorphae</taxon>
        <taxon>Entelegynae</taxon>
        <taxon>Araneoidea</taxon>
        <taxon>Nephilidae</taxon>
        <taxon>Nephila</taxon>
    </lineage>
</organism>
<accession>A0A8X6NN40</accession>
<evidence type="ECO:0000313" key="2">
    <source>
        <dbReference type="Proteomes" id="UP000887013"/>
    </source>
</evidence>
<keyword evidence="2" id="KW-1185">Reference proteome</keyword>
<dbReference type="OrthoDB" id="6459874at2759"/>
<reference evidence="1" key="1">
    <citation type="submission" date="2020-08" db="EMBL/GenBank/DDBJ databases">
        <title>Multicomponent nature underlies the extraordinary mechanical properties of spider dragline silk.</title>
        <authorList>
            <person name="Kono N."/>
            <person name="Nakamura H."/>
            <person name="Mori M."/>
            <person name="Yoshida Y."/>
            <person name="Ohtoshi R."/>
            <person name="Malay A.D."/>
            <person name="Moran D.A.P."/>
            <person name="Tomita M."/>
            <person name="Numata K."/>
            <person name="Arakawa K."/>
        </authorList>
    </citation>
    <scope>NUCLEOTIDE SEQUENCE</scope>
</reference>
<dbReference type="AlphaFoldDB" id="A0A8X6NN40"/>
<comment type="caution">
    <text evidence="1">The sequence shown here is derived from an EMBL/GenBank/DDBJ whole genome shotgun (WGS) entry which is preliminary data.</text>
</comment>
<gene>
    <name evidence="1" type="ORF">NPIL_414971</name>
</gene>
<proteinExistence type="predicted"/>
<evidence type="ECO:0000313" key="1">
    <source>
        <dbReference type="EMBL" id="GFT22559.1"/>
    </source>
</evidence>